<organism evidence="1 2">
    <name type="scientific">Aeromonas veronii</name>
    <dbReference type="NCBI Taxonomy" id="654"/>
    <lineage>
        <taxon>Bacteria</taxon>
        <taxon>Pseudomonadati</taxon>
        <taxon>Pseudomonadota</taxon>
        <taxon>Gammaproteobacteria</taxon>
        <taxon>Aeromonadales</taxon>
        <taxon>Aeromonadaceae</taxon>
        <taxon>Aeromonas</taxon>
    </lineage>
</organism>
<gene>
    <name evidence="1" type="ORF">DAA48_20830</name>
</gene>
<accession>A0A2T4MWC1</accession>
<reference evidence="1 2" key="1">
    <citation type="submission" date="2018-03" db="EMBL/GenBank/DDBJ databases">
        <title>Aeromonas veronii whole genome sequencing and analysis.</title>
        <authorList>
            <person name="Xie H."/>
            <person name="Liu T."/>
            <person name="Wang K."/>
        </authorList>
    </citation>
    <scope>NUCLEOTIDE SEQUENCE [LARGE SCALE GENOMIC DNA]</scope>
    <source>
        <strain evidence="1 2">XH.VA.1</strain>
    </source>
</reference>
<evidence type="ECO:0000313" key="1">
    <source>
        <dbReference type="EMBL" id="PTH78890.1"/>
    </source>
</evidence>
<dbReference type="Proteomes" id="UP000241986">
    <property type="component" value="Unassembled WGS sequence"/>
</dbReference>
<evidence type="ECO:0000313" key="2">
    <source>
        <dbReference type="Proteomes" id="UP000241986"/>
    </source>
</evidence>
<name>A0A2T4MWC1_AERVE</name>
<dbReference type="EMBL" id="PZKL01000045">
    <property type="protein sequence ID" value="PTH78890.1"/>
    <property type="molecule type" value="Genomic_DNA"/>
</dbReference>
<dbReference type="RefSeq" id="WP_107684515.1">
    <property type="nucleotide sequence ID" value="NZ_PZKL01000045.1"/>
</dbReference>
<protein>
    <submittedName>
        <fullName evidence="1">Uncharacterized protein</fullName>
    </submittedName>
</protein>
<sequence>MKNIIDKVSMSLVISRFMSTAITHIQDTGHNVADREMNEALFSASVADTEVKQKLAISRLVRDVVPFISEKGKAIDQVKVAINDLVDIDNKIKGIVPLIPAQEKKLMNIVIENFLKFGCGNIKYTGHNAADREINEALQLARNATTPSEQTRAIKALIKDVLPFISSEGQQLSKSYQAISDLQHMGIKINKRALTKDNDGLSI</sequence>
<proteinExistence type="predicted"/>
<dbReference type="AlphaFoldDB" id="A0A2T4MWC1"/>
<comment type="caution">
    <text evidence="1">The sequence shown here is derived from an EMBL/GenBank/DDBJ whole genome shotgun (WGS) entry which is preliminary data.</text>
</comment>